<dbReference type="EMBL" id="JBHSLN010000086">
    <property type="protein sequence ID" value="MFC5299146.1"/>
    <property type="molecule type" value="Genomic_DNA"/>
</dbReference>
<dbReference type="RefSeq" id="WP_343924594.1">
    <property type="nucleotide sequence ID" value="NZ_BAAAIR010000042.1"/>
</dbReference>
<dbReference type="Gene3D" id="3.30.470.10">
    <property type="match status" value="1"/>
</dbReference>
<evidence type="ECO:0000256" key="1">
    <source>
        <dbReference type="ARBA" id="ARBA00009320"/>
    </source>
</evidence>
<dbReference type="GeneID" id="303297802"/>
<keyword evidence="3" id="KW-1185">Reference proteome</keyword>
<comment type="similarity">
    <text evidence="1">Belongs to the class-IV pyridoxal-phosphate-dependent aminotransferase family.</text>
</comment>
<comment type="caution">
    <text evidence="2">The sequence shown here is derived from an EMBL/GenBank/DDBJ whole genome shotgun (WGS) entry which is preliminary data.</text>
</comment>
<accession>A0ABW0FK52</accession>
<reference evidence="3" key="1">
    <citation type="journal article" date="2019" name="Int. J. Syst. Evol. Microbiol.">
        <title>The Global Catalogue of Microorganisms (GCM) 10K type strain sequencing project: providing services to taxonomists for standard genome sequencing and annotation.</title>
        <authorList>
            <consortium name="The Broad Institute Genomics Platform"/>
            <consortium name="The Broad Institute Genome Sequencing Center for Infectious Disease"/>
            <person name="Wu L."/>
            <person name="Ma J."/>
        </authorList>
    </citation>
    <scope>NUCLEOTIDE SEQUENCE [LARGE SCALE GENOMIC DNA]</scope>
    <source>
        <strain evidence="3">CGMCC 1.16455</strain>
    </source>
</reference>
<dbReference type="GO" id="GO:0016829">
    <property type="term" value="F:lyase activity"/>
    <property type="evidence" value="ECO:0007669"/>
    <property type="project" value="UniProtKB-KW"/>
</dbReference>
<protein>
    <submittedName>
        <fullName evidence="2">Aminodeoxychorismate lyase</fullName>
    </submittedName>
</protein>
<dbReference type="Pfam" id="PF01063">
    <property type="entry name" value="Aminotran_4"/>
    <property type="match status" value="1"/>
</dbReference>
<dbReference type="InterPro" id="IPR050571">
    <property type="entry name" value="Class-IV_PLP-Dep_Aminotrnsfr"/>
</dbReference>
<dbReference type="InterPro" id="IPR043132">
    <property type="entry name" value="BCAT-like_C"/>
</dbReference>
<dbReference type="InterPro" id="IPR036038">
    <property type="entry name" value="Aminotransferase-like"/>
</dbReference>
<organism evidence="2 3">
    <name type="scientific">Brachybacterium tyrofermentans</name>
    <dbReference type="NCBI Taxonomy" id="47848"/>
    <lineage>
        <taxon>Bacteria</taxon>
        <taxon>Bacillati</taxon>
        <taxon>Actinomycetota</taxon>
        <taxon>Actinomycetes</taxon>
        <taxon>Micrococcales</taxon>
        <taxon>Dermabacteraceae</taxon>
        <taxon>Brachybacterium</taxon>
    </lineage>
</organism>
<dbReference type="Proteomes" id="UP001595937">
    <property type="component" value="Unassembled WGS sequence"/>
</dbReference>
<dbReference type="InterPro" id="IPR001544">
    <property type="entry name" value="Aminotrans_IV"/>
</dbReference>
<dbReference type="PANTHER" id="PTHR42743:SF11">
    <property type="entry name" value="AMINODEOXYCHORISMATE LYASE"/>
    <property type="match status" value="1"/>
</dbReference>
<gene>
    <name evidence="2" type="ORF">ACFPK8_16650</name>
</gene>
<evidence type="ECO:0000313" key="3">
    <source>
        <dbReference type="Proteomes" id="UP001595937"/>
    </source>
</evidence>
<proteinExistence type="inferred from homology"/>
<dbReference type="InterPro" id="IPR043131">
    <property type="entry name" value="BCAT-like_N"/>
</dbReference>
<dbReference type="SUPFAM" id="SSF56752">
    <property type="entry name" value="D-aminoacid aminotransferase-like PLP-dependent enzymes"/>
    <property type="match status" value="1"/>
</dbReference>
<dbReference type="Gene3D" id="3.20.10.10">
    <property type="entry name" value="D-amino Acid Aminotransferase, subunit A, domain 2"/>
    <property type="match status" value="1"/>
</dbReference>
<keyword evidence="2" id="KW-0456">Lyase</keyword>
<evidence type="ECO:0000313" key="2">
    <source>
        <dbReference type="EMBL" id="MFC5299146.1"/>
    </source>
</evidence>
<sequence length="298" mass="31130">MTSSSTDTPAPVLVLVPGAAGAPADGSDPFHIADATAPQLSITDLVVTRGDGIFETIGAFDGTPINVGPHLARLARSASLLGLPAPDQEAIAAAVDASIEAHADVPELTIRVMYTRGIEGNGVPTCWIDAHVSDDWAPYRAGIRVATLDRGLATTVFEESPWLLQGAKTLSYAVNMAAVREAKSRGAQDALFVATDGYVLEGPTSTLLVRRGDAYLTTPVSAGVLPGTCVGSLFEALQKEGHEAREQLMSVEDVATSDGAWLLSSTRLAAPITHLDDVELPVDPELTAHFEAILTGRV</sequence>
<name>A0ABW0FK52_9MICO</name>
<dbReference type="PANTHER" id="PTHR42743">
    <property type="entry name" value="AMINO-ACID AMINOTRANSFERASE"/>
    <property type="match status" value="1"/>
</dbReference>